<dbReference type="Pfam" id="PF00300">
    <property type="entry name" value="His_Phos_1"/>
    <property type="match status" value="1"/>
</dbReference>
<proteinExistence type="predicted"/>
<sequence length="219" mass="24628">MGYLTLVRHGQANSGATDEAGYDQLSKLGHQQSRWLGEHLDDTGHGFSRVYCGTMRRHRETAESLGSHRYGPLEQDERLNEFPYYSLRAAYERQFGAVNPTTQTEFADLLTQLLSHWERDALDDVTESYSEFSGRVSAVMEEIASGEGPALLVTSGGFISTAIRHTLGFELETWTQTCLATLNTSVHKWEPIAGKRQLTQFNAVPHLDRSDRLDAKTYI</sequence>
<dbReference type="OrthoDB" id="280692at2"/>
<evidence type="ECO:0000313" key="3">
    <source>
        <dbReference type="Proteomes" id="UP000051184"/>
    </source>
</evidence>
<accession>A0A0P1IL39</accession>
<dbReference type="PANTHER" id="PTHR20935:SF0">
    <property type="entry name" value="SERINE_THREONINE-PROTEIN PHOSPHATASE PGAM5, MITOCHONDRIAL"/>
    <property type="match status" value="1"/>
</dbReference>
<dbReference type="SMART" id="SM00855">
    <property type="entry name" value="PGAM"/>
    <property type="match status" value="1"/>
</dbReference>
<reference evidence="3" key="1">
    <citation type="submission" date="2015-09" db="EMBL/GenBank/DDBJ databases">
        <authorList>
            <person name="Rodrigo-Torres Lidia"/>
            <person name="Arahal R.David."/>
        </authorList>
    </citation>
    <scope>NUCLEOTIDE SEQUENCE [LARGE SCALE GENOMIC DNA]</scope>
    <source>
        <strain evidence="3">CECT 5114</strain>
    </source>
</reference>
<keyword evidence="1" id="KW-0378">Hydrolase</keyword>
<dbReference type="STRING" id="1715691.TA5113_00730"/>
<keyword evidence="3" id="KW-1185">Reference proteome</keyword>
<evidence type="ECO:0000256" key="1">
    <source>
        <dbReference type="ARBA" id="ARBA00022801"/>
    </source>
</evidence>
<dbReference type="InterPro" id="IPR029033">
    <property type="entry name" value="His_PPase_superfam"/>
</dbReference>
<dbReference type="GO" id="GO:0016787">
    <property type="term" value="F:hydrolase activity"/>
    <property type="evidence" value="ECO:0007669"/>
    <property type="project" value="UniProtKB-KW"/>
</dbReference>
<dbReference type="AlphaFoldDB" id="A0A0P1IL39"/>
<dbReference type="CDD" id="cd07067">
    <property type="entry name" value="HP_PGM_like"/>
    <property type="match status" value="1"/>
</dbReference>
<dbReference type="InterPro" id="IPR051021">
    <property type="entry name" value="Mito_Ser/Thr_phosphatase"/>
</dbReference>
<dbReference type="SUPFAM" id="SSF53254">
    <property type="entry name" value="Phosphoglycerate mutase-like"/>
    <property type="match status" value="1"/>
</dbReference>
<dbReference type="RefSeq" id="WP_131726389.1">
    <property type="nucleotide sequence ID" value="NZ_CYUE01000002.1"/>
</dbReference>
<dbReference type="PANTHER" id="PTHR20935">
    <property type="entry name" value="PHOSPHOGLYCERATE MUTASE-RELATED"/>
    <property type="match status" value="1"/>
</dbReference>
<name>A0A0P1IL39_9RHOB</name>
<evidence type="ECO:0000313" key="2">
    <source>
        <dbReference type="EMBL" id="CUK24322.1"/>
    </source>
</evidence>
<dbReference type="Proteomes" id="UP000051184">
    <property type="component" value="Unassembled WGS sequence"/>
</dbReference>
<organism evidence="2 3">
    <name type="scientific">Cognatishimia activa</name>
    <dbReference type="NCBI Taxonomy" id="1715691"/>
    <lineage>
        <taxon>Bacteria</taxon>
        <taxon>Pseudomonadati</taxon>
        <taxon>Pseudomonadota</taxon>
        <taxon>Alphaproteobacteria</taxon>
        <taxon>Rhodobacterales</taxon>
        <taxon>Paracoccaceae</taxon>
        <taxon>Cognatishimia</taxon>
    </lineage>
</organism>
<dbReference type="InterPro" id="IPR013078">
    <property type="entry name" value="His_Pase_superF_clade-1"/>
</dbReference>
<protein>
    <submittedName>
        <fullName evidence="2">Alpha-ribazole phosphatase</fullName>
    </submittedName>
</protein>
<gene>
    <name evidence="2" type="ORF">TA5114_00105</name>
</gene>
<dbReference type="Gene3D" id="3.40.50.1240">
    <property type="entry name" value="Phosphoglycerate mutase-like"/>
    <property type="match status" value="1"/>
</dbReference>
<dbReference type="EMBL" id="CYUE01000002">
    <property type="protein sequence ID" value="CUK24322.1"/>
    <property type="molecule type" value="Genomic_DNA"/>
</dbReference>